<dbReference type="Proteomes" id="UP000031197">
    <property type="component" value="Unassembled WGS sequence"/>
</dbReference>
<protein>
    <submittedName>
        <fullName evidence="1">Uncharacterized protein</fullName>
    </submittedName>
</protein>
<comment type="caution">
    <text evidence="1">The sequence shown here is derived from an EMBL/GenBank/DDBJ whole genome shotgun (WGS) entry which is preliminary data.</text>
</comment>
<dbReference type="AlphaFoldDB" id="A0A0B3Y5L8"/>
<accession>A0A0B3Y5L8</accession>
<evidence type="ECO:0000313" key="2">
    <source>
        <dbReference type="Proteomes" id="UP000031197"/>
    </source>
</evidence>
<organism evidence="1 2">
    <name type="scientific">Alteromonas marina</name>
    <dbReference type="NCBI Taxonomy" id="203795"/>
    <lineage>
        <taxon>Bacteria</taxon>
        <taxon>Pseudomonadati</taxon>
        <taxon>Pseudomonadota</taxon>
        <taxon>Gammaproteobacteria</taxon>
        <taxon>Alteromonadales</taxon>
        <taxon>Alteromonadaceae</taxon>
        <taxon>Alteromonas/Salinimonas group</taxon>
        <taxon>Alteromonas</taxon>
    </lineage>
</organism>
<sequence>MQTGIKAVDQLISKHGIMADLGADTFQRRTRLTGGDERANALPFCMYQKVAHAPLSKQFTVHHFYMPSNKGKLASFLFDEKGQLIEQVYYQKVARWVQVCRKLQQLVQMPTSDIHMAA</sequence>
<name>A0A0B3Y5L8_9ALTE</name>
<dbReference type="RefSeq" id="WP_039216442.1">
    <property type="nucleotide sequence ID" value="NZ_JWLW01000003.1"/>
</dbReference>
<dbReference type="EMBL" id="JWLW01000003">
    <property type="protein sequence ID" value="KHT57361.1"/>
    <property type="molecule type" value="Genomic_DNA"/>
</dbReference>
<dbReference type="OrthoDB" id="6322038at2"/>
<proteinExistence type="predicted"/>
<keyword evidence="2" id="KW-1185">Reference proteome</keyword>
<gene>
    <name evidence="1" type="ORF">RJ41_01610</name>
</gene>
<evidence type="ECO:0000313" key="1">
    <source>
        <dbReference type="EMBL" id="KHT57361.1"/>
    </source>
</evidence>
<reference evidence="1 2" key="1">
    <citation type="submission" date="2014-12" db="EMBL/GenBank/DDBJ databases">
        <title>Genome sequencing of Alteromonas marina AD001.</title>
        <authorList>
            <person name="Adrian T.G.S."/>
            <person name="Chan K.G."/>
        </authorList>
    </citation>
    <scope>NUCLEOTIDE SEQUENCE [LARGE SCALE GENOMIC DNA]</scope>
    <source>
        <strain evidence="1 2">AD001</strain>
    </source>
</reference>